<proteinExistence type="predicted"/>
<sequence length="144" mass="16011">MKMTGGLSAFLALNAVKPENIRFAASRRFVDEDGKPMLWKLRPLMSEEDEALRRRFTRMVQVPGKSSQFRQEFDSNGYLAAMAAGCTVFPNLNDKGLQDSYGVMGAEALLKAMLTSGESANYFQKAQEVCGFTPIEELTEQAKN</sequence>
<reference evidence="2" key="1">
    <citation type="submission" date="2017-04" db="EMBL/GenBank/DDBJ databases">
        <title>Function of individual gut microbiota members based on whole genome sequencing of pure cultures obtained from chicken caecum.</title>
        <authorList>
            <person name="Medvecky M."/>
            <person name="Cejkova D."/>
            <person name="Polansky O."/>
            <person name="Karasova D."/>
            <person name="Kubasova T."/>
            <person name="Cizek A."/>
            <person name="Rychlik I."/>
        </authorList>
    </citation>
    <scope>NUCLEOTIDE SEQUENCE [LARGE SCALE GENOMIC DNA]</scope>
    <source>
        <strain evidence="2">An175</strain>
    </source>
</reference>
<gene>
    <name evidence="1" type="ORF">B5F11_10315</name>
</gene>
<dbReference type="AlphaFoldDB" id="A0A1Y4MJT1"/>
<organism evidence="1 2">
    <name type="scientific">Anaerotruncus colihominis</name>
    <dbReference type="NCBI Taxonomy" id="169435"/>
    <lineage>
        <taxon>Bacteria</taxon>
        <taxon>Bacillati</taxon>
        <taxon>Bacillota</taxon>
        <taxon>Clostridia</taxon>
        <taxon>Eubacteriales</taxon>
        <taxon>Oscillospiraceae</taxon>
        <taxon>Anaerotruncus</taxon>
    </lineage>
</organism>
<accession>A0A1Y4MJT1</accession>
<comment type="caution">
    <text evidence="1">The sequence shown here is derived from an EMBL/GenBank/DDBJ whole genome shotgun (WGS) entry which is preliminary data.</text>
</comment>
<evidence type="ECO:0000313" key="1">
    <source>
        <dbReference type="EMBL" id="OUP69015.1"/>
    </source>
</evidence>
<dbReference type="Gene3D" id="3.30.2220.30">
    <property type="match status" value="1"/>
</dbReference>
<dbReference type="Pfam" id="PF08890">
    <property type="entry name" value="Phage_TAC_5"/>
    <property type="match status" value="1"/>
</dbReference>
<dbReference type="EMBL" id="NFKP01000012">
    <property type="protein sequence ID" value="OUP69015.1"/>
    <property type="molecule type" value="Genomic_DNA"/>
</dbReference>
<name>A0A1Y4MJT1_9FIRM</name>
<evidence type="ECO:0000313" key="2">
    <source>
        <dbReference type="Proteomes" id="UP000196386"/>
    </source>
</evidence>
<protein>
    <submittedName>
        <fullName evidence="1">Phage portal protein</fullName>
    </submittedName>
</protein>
<dbReference type="Proteomes" id="UP000196386">
    <property type="component" value="Unassembled WGS sequence"/>
</dbReference>
<dbReference type="RefSeq" id="WP_087301389.1">
    <property type="nucleotide sequence ID" value="NZ_CALWZF010000005.1"/>
</dbReference>
<dbReference type="InterPro" id="IPR038559">
    <property type="entry name" value="XkdN-like_sf"/>
</dbReference>
<dbReference type="InterPro" id="IPR014986">
    <property type="entry name" value="XkdN-like"/>
</dbReference>